<evidence type="ECO:0000313" key="1">
    <source>
        <dbReference type="EMBL" id="STD26283.1"/>
    </source>
</evidence>
<protein>
    <submittedName>
        <fullName evidence="1">Uncharacterized protein</fullName>
    </submittedName>
</protein>
<sequence>MPELSGHYHTGQSLLLIKLQRQAVRIVEKGKTLVGERIDAYRFARHAVRFQMFDGAIQVIDAEGR</sequence>
<proteinExistence type="predicted"/>
<name>A0A376FHX0_ENTAS</name>
<gene>
    <name evidence="1" type="ORF">NCTC12123_05506</name>
</gene>
<dbReference type="EMBL" id="UFYI01000007">
    <property type="protein sequence ID" value="STD26283.1"/>
    <property type="molecule type" value="Genomic_DNA"/>
</dbReference>
<reference evidence="1 2" key="1">
    <citation type="submission" date="2018-06" db="EMBL/GenBank/DDBJ databases">
        <authorList>
            <consortium name="Pathogen Informatics"/>
            <person name="Doyle S."/>
        </authorList>
    </citation>
    <scope>NUCLEOTIDE SEQUENCE [LARGE SCALE GENOMIC DNA]</scope>
    <source>
        <strain evidence="1 2">NCTC12123</strain>
    </source>
</reference>
<dbReference type="AlphaFoldDB" id="A0A376FHX0"/>
<dbReference type="Proteomes" id="UP000255163">
    <property type="component" value="Unassembled WGS sequence"/>
</dbReference>
<accession>A0A376FHX0</accession>
<organism evidence="1 2">
    <name type="scientific">Enterobacter asburiae</name>
    <dbReference type="NCBI Taxonomy" id="61645"/>
    <lineage>
        <taxon>Bacteria</taxon>
        <taxon>Pseudomonadati</taxon>
        <taxon>Pseudomonadota</taxon>
        <taxon>Gammaproteobacteria</taxon>
        <taxon>Enterobacterales</taxon>
        <taxon>Enterobacteriaceae</taxon>
        <taxon>Enterobacter</taxon>
        <taxon>Enterobacter cloacae complex</taxon>
    </lineage>
</organism>
<evidence type="ECO:0000313" key="2">
    <source>
        <dbReference type="Proteomes" id="UP000255163"/>
    </source>
</evidence>